<dbReference type="AlphaFoldDB" id="A0A1I8FE47"/>
<sequence>MRCEHQVLRVLKHPGRYWD</sequence>
<organism evidence="1 2">
    <name type="scientific">Macrostomum lignano</name>
    <dbReference type="NCBI Taxonomy" id="282301"/>
    <lineage>
        <taxon>Eukaryota</taxon>
        <taxon>Metazoa</taxon>
        <taxon>Spiralia</taxon>
        <taxon>Lophotrochozoa</taxon>
        <taxon>Platyhelminthes</taxon>
        <taxon>Rhabditophora</taxon>
        <taxon>Macrostomorpha</taxon>
        <taxon>Macrostomida</taxon>
        <taxon>Macrostomidae</taxon>
        <taxon>Macrostomum</taxon>
    </lineage>
</organism>
<name>A0A1I8FE47_9PLAT</name>
<dbReference type="WBParaSite" id="maker-unitig_31287-snap-gene-0.1-mRNA-1">
    <property type="protein sequence ID" value="maker-unitig_31287-snap-gene-0.1-mRNA-1"/>
    <property type="gene ID" value="maker-unitig_31287-snap-gene-0.1"/>
</dbReference>
<reference evidence="2" key="1">
    <citation type="submission" date="2016-11" db="UniProtKB">
        <authorList>
            <consortium name="WormBaseParasite"/>
        </authorList>
    </citation>
    <scope>IDENTIFICATION</scope>
</reference>
<evidence type="ECO:0000313" key="2">
    <source>
        <dbReference type="WBParaSite" id="maker-unitig_31287-snap-gene-0.1-mRNA-1"/>
    </source>
</evidence>
<dbReference type="Proteomes" id="UP000095280">
    <property type="component" value="Unplaced"/>
</dbReference>
<proteinExistence type="predicted"/>
<evidence type="ECO:0000313" key="1">
    <source>
        <dbReference type="Proteomes" id="UP000095280"/>
    </source>
</evidence>
<keyword evidence="1" id="KW-1185">Reference proteome</keyword>
<protein>
    <submittedName>
        <fullName evidence="2">Uncharacterized protein</fullName>
    </submittedName>
</protein>
<accession>A0A1I8FE47</accession>